<dbReference type="Proteomes" id="UP001251374">
    <property type="component" value="Unassembled WGS sequence"/>
</dbReference>
<dbReference type="EMBL" id="JARWAM010000003">
    <property type="protein sequence ID" value="MDR5904541.1"/>
    <property type="molecule type" value="Genomic_DNA"/>
</dbReference>
<feature type="transmembrane region" description="Helical" evidence="1">
    <location>
        <begin position="43"/>
        <end position="62"/>
    </location>
</feature>
<accession>A0ABU1HAY5</accession>
<evidence type="ECO:0008006" key="4">
    <source>
        <dbReference type="Google" id="ProtNLM"/>
    </source>
</evidence>
<keyword evidence="1" id="KW-0472">Membrane</keyword>
<comment type="caution">
    <text evidence="2">The sequence shown here is derived from an EMBL/GenBank/DDBJ whole genome shotgun (WGS) entry which is preliminary data.</text>
</comment>
<evidence type="ECO:0000313" key="3">
    <source>
        <dbReference type="Proteomes" id="UP001251374"/>
    </source>
</evidence>
<dbReference type="RefSeq" id="WP_309717605.1">
    <property type="nucleotide sequence ID" value="NZ_JARWAM010000003.1"/>
</dbReference>
<proteinExistence type="predicted"/>
<feature type="transmembrane region" description="Helical" evidence="1">
    <location>
        <begin position="6"/>
        <end position="31"/>
    </location>
</feature>
<name>A0ABU1HAY5_9GAMM</name>
<gene>
    <name evidence="2" type="ORF">QC821_04535</name>
</gene>
<evidence type="ECO:0000313" key="2">
    <source>
        <dbReference type="EMBL" id="MDR5904541.1"/>
    </source>
</evidence>
<keyword evidence="3" id="KW-1185">Reference proteome</keyword>
<feature type="transmembrane region" description="Helical" evidence="1">
    <location>
        <begin position="68"/>
        <end position="89"/>
    </location>
</feature>
<keyword evidence="1" id="KW-1133">Transmembrane helix</keyword>
<protein>
    <recommendedName>
        <fullName evidence="4">MFS transporter</fullName>
    </recommendedName>
</protein>
<organism evidence="2 3">
    <name type="scientific">Franzmannia qiaohouensis</name>
    <dbReference type="NCBI Taxonomy" id="1329370"/>
    <lineage>
        <taxon>Bacteria</taxon>
        <taxon>Pseudomonadati</taxon>
        <taxon>Pseudomonadota</taxon>
        <taxon>Gammaproteobacteria</taxon>
        <taxon>Oceanospirillales</taxon>
        <taxon>Halomonadaceae</taxon>
        <taxon>Franzmannia</taxon>
    </lineage>
</organism>
<keyword evidence="1" id="KW-0812">Transmembrane</keyword>
<sequence>MAGYGLLATTAGLAGFGLGVVIASVGAALAVPGYTDAATRHQAPGASAGLLAMAHTLGYGAATLAVSLVAASRLLPLSLAAACILLLLVPMTRGRFQATPATSSVTTHD</sequence>
<evidence type="ECO:0000256" key="1">
    <source>
        <dbReference type="SAM" id="Phobius"/>
    </source>
</evidence>
<reference evidence="2 3" key="1">
    <citation type="submission" date="2023-04" db="EMBL/GenBank/DDBJ databases">
        <title>A long-awaited taxogenomic arrangement of the family Halomonadaceae.</title>
        <authorList>
            <person name="De La Haba R."/>
            <person name="Chuvochina M."/>
            <person name="Wittouck S."/>
            <person name="Arahal D.R."/>
            <person name="Sanchez-Porro C."/>
            <person name="Hugenholtz P."/>
            <person name="Ventosa A."/>
        </authorList>
    </citation>
    <scope>NUCLEOTIDE SEQUENCE [LARGE SCALE GENOMIC DNA]</scope>
    <source>
        <strain evidence="2 3">DSM 26770</strain>
    </source>
</reference>